<evidence type="ECO:0000259" key="6">
    <source>
        <dbReference type="Pfam" id="PF02518"/>
    </source>
</evidence>
<dbReference type="InterPro" id="IPR050482">
    <property type="entry name" value="Sensor_HK_TwoCompSys"/>
</dbReference>
<dbReference type="InterPro" id="IPR007168">
    <property type="entry name" value="Phageshock_PspC_N"/>
</dbReference>
<feature type="compositionally biased region" description="Low complexity" evidence="4">
    <location>
        <begin position="106"/>
        <end position="138"/>
    </location>
</feature>
<feature type="domain" description="Phage shock protein PspC N-terminal" evidence="7">
    <location>
        <begin position="5"/>
        <end position="61"/>
    </location>
</feature>
<feature type="domain" description="Histidine kinase/HSP90-like ATPase" evidence="6">
    <location>
        <begin position="371"/>
        <end position="458"/>
    </location>
</feature>
<feature type="compositionally biased region" description="Low complexity" evidence="4">
    <location>
        <begin position="507"/>
        <end position="520"/>
    </location>
</feature>
<dbReference type="SUPFAM" id="SSF55874">
    <property type="entry name" value="ATPase domain of HSP90 chaperone/DNA topoisomerase II/histidine kinase"/>
    <property type="match status" value="1"/>
</dbReference>
<accession>A0ABY4FKL0</accession>
<organism evidence="8 9">
    <name type="scientific">Leucobacter allii</name>
    <dbReference type="NCBI Taxonomy" id="2932247"/>
    <lineage>
        <taxon>Bacteria</taxon>
        <taxon>Bacillati</taxon>
        <taxon>Actinomycetota</taxon>
        <taxon>Actinomycetes</taxon>
        <taxon>Micrococcales</taxon>
        <taxon>Microbacteriaceae</taxon>
        <taxon>Leucobacter</taxon>
    </lineage>
</organism>
<protein>
    <submittedName>
        <fullName evidence="8">PspC domain-containing protein</fullName>
    </submittedName>
</protein>
<evidence type="ECO:0000313" key="8">
    <source>
        <dbReference type="EMBL" id="UOQ56486.1"/>
    </source>
</evidence>
<keyword evidence="5" id="KW-0472">Membrane</keyword>
<dbReference type="EMBL" id="CP095045">
    <property type="protein sequence ID" value="UOQ56486.1"/>
    <property type="molecule type" value="Genomic_DNA"/>
</dbReference>
<dbReference type="InterPro" id="IPR003594">
    <property type="entry name" value="HATPase_dom"/>
</dbReference>
<evidence type="ECO:0000313" key="9">
    <source>
        <dbReference type="Proteomes" id="UP000831786"/>
    </source>
</evidence>
<dbReference type="Pfam" id="PF02518">
    <property type="entry name" value="HATPase_c"/>
    <property type="match status" value="1"/>
</dbReference>
<evidence type="ECO:0000256" key="5">
    <source>
        <dbReference type="SAM" id="Phobius"/>
    </source>
</evidence>
<reference evidence="8 9" key="1">
    <citation type="submission" date="2022-04" db="EMBL/GenBank/DDBJ databases">
        <title>Leucobacter sp. isolated from rhizosphere of garlic.</title>
        <authorList>
            <person name="Won M."/>
            <person name="Lee C.-M."/>
            <person name="Woen H.-Y."/>
            <person name="Kwon S.-W."/>
        </authorList>
    </citation>
    <scope>NUCLEOTIDE SEQUENCE [LARGE SCALE GENOMIC DNA]</scope>
    <source>
        <strain evidence="8 9">H21R-40</strain>
    </source>
</reference>
<dbReference type="PANTHER" id="PTHR24421">
    <property type="entry name" value="NITRATE/NITRITE SENSOR PROTEIN NARX-RELATED"/>
    <property type="match status" value="1"/>
</dbReference>
<dbReference type="Pfam" id="PF04024">
    <property type="entry name" value="PspC"/>
    <property type="match status" value="1"/>
</dbReference>
<feature type="transmembrane region" description="Helical" evidence="5">
    <location>
        <begin position="209"/>
        <end position="229"/>
    </location>
</feature>
<keyword evidence="1" id="KW-0808">Transferase</keyword>
<keyword evidence="5" id="KW-0812">Transmembrane</keyword>
<evidence type="ECO:0000259" key="7">
    <source>
        <dbReference type="Pfam" id="PF04024"/>
    </source>
</evidence>
<keyword evidence="9" id="KW-1185">Reference proteome</keyword>
<feature type="region of interest" description="Disordered" evidence="4">
    <location>
        <begin position="80"/>
        <end position="138"/>
    </location>
</feature>
<name>A0ABY4FKL0_9MICO</name>
<keyword evidence="2" id="KW-0418">Kinase</keyword>
<feature type="transmembrane region" description="Helical" evidence="5">
    <location>
        <begin position="35"/>
        <end position="54"/>
    </location>
</feature>
<dbReference type="CDD" id="cd16917">
    <property type="entry name" value="HATPase_UhpB-NarQ-NarX-like"/>
    <property type="match status" value="1"/>
</dbReference>
<feature type="region of interest" description="Disordered" evidence="4">
    <location>
        <begin position="507"/>
        <end position="527"/>
    </location>
</feature>
<gene>
    <name evidence="8" type="ORF">MUN78_12470</name>
</gene>
<feature type="region of interest" description="Disordered" evidence="4">
    <location>
        <begin position="458"/>
        <end position="489"/>
    </location>
</feature>
<dbReference type="Gene3D" id="3.30.565.10">
    <property type="entry name" value="Histidine kinase-like ATPase, C-terminal domain"/>
    <property type="match status" value="1"/>
</dbReference>
<dbReference type="PANTHER" id="PTHR24421:SF61">
    <property type="entry name" value="OXYGEN SENSOR HISTIDINE KINASE NREB"/>
    <property type="match status" value="1"/>
</dbReference>
<evidence type="ECO:0000256" key="2">
    <source>
        <dbReference type="ARBA" id="ARBA00022777"/>
    </source>
</evidence>
<evidence type="ECO:0000256" key="1">
    <source>
        <dbReference type="ARBA" id="ARBA00022679"/>
    </source>
</evidence>
<feature type="transmembrane region" description="Helical" evidence="5">
    <location>
        <begin position="176"/>
        <end position="197"/>
    </location>
</feature>
<sequence length="527" mass="53376">MERPPLIRPREDRALAGVCAGLAAHLRLPVAPVRAGLAVLALFGGAGGLLYLWLWATVPPEGETEGVVPLKSALTRPAGGSARAAAPAPPASAAGVPRAAEEIRTAGEGARTAGGTVAAPAAAGPTGSSAGSGTGTAEAGRAPLRLSGRWPIAEMLLGGCLLIAGAGLVLDRLGVHLNLTLVLPGLAVLVGLGLTWWQIADRDRPERNQVPRVLGALALVAVGVLMFFVTAREPSVWTVVAAAIAVLAGVALAIAPWLLRLNRELIAERAARAREAERSDIAAHLHDSVLQTLALIQQRSEPGSEVSRLARGQERELREWLFRGADGATAMRRAAVDVELRAHAAALEAEHPVRFEFVTVGTGDELEAPETIVAAAREAMLNAARHAGGEVTVYLEATQQRIAIDITDRGPGLDPGALPEGRMGVRESILGRMERAGGTARIVPGPGGGTSVRLGIPRDGEGIGTPESVGGAVGAPGSAAPGAEAPGTAAPGVAVPGVAVPGAAVPGTAVPGAAVPGSGEAHQERST</sequence>
<dbReference type="InterPro" id="IPR036890">
    <property type="entry name" value="HATPase_C_sf"/>
</dbReference>
<feature type="transmembrane region" description="Helical" evidence="5">
    <location>
        <begin position="150"/>
        <end position="170"/>
    </location>
</feature>
<feature type="compositionally biased region" description="Low complexity" evidence="4">
    <location>
        <begin position="475"/>
        <end position="489"/>
    </location>
</feature>
<proteinExistence type="predicted"/>
<keyword evidence="3" id="KW-0902">Two-component regulatory system</keyword>
<keyword evidence="5" id="KW-1133">Transmembrane helix</keyword>
<evidence type="ECO:0000256" key="4">
    <source>
        <dbReference type="SAM" id="MobiDB-lite"/>
    </source>
</evidence>
<feature type="compositionally biased region" description="Low complexity" evidence="4">
    <location>
        <begin position="80"/>
        <end position="98"/>
    </location>
</feature>
<dbReference type="Proteomes" id="UP000831786">
    <property type="component" value="Chromosome"/>
</dbReference>
<dbReference type="RefSeq" id="WP_244726822.1">
    <property type="nucleotide sequence ID" value="NZ_CP095045.1"/>
</dbReference>
<feature type="transmembrane region" description="Helical" evidence="5">
    <location>
        <begin position="235"/>
        <end position="259"/>
    </location>
</feature>
<evidence type="ECO:0000256" key="3">
    <source>
        <dbReference type="ARBA" id="ARBA00023012"/>
    </source>
</evidence>